<feature type="domain" description="Luciferase-like" evidence="5">
    <location>
        <begin position="26"/>
        <end position="146"/>
    </location>
</feature>
<evidence type="ECO:0000256" key="3">
    <source>
        <dbReference type="ARBA" id="ARBA00023002"/>
    </source>
</evidence>
<keyword evidence="4 6" id="KW-0503">Monooxygenase</keyword>
<evidence type="ECO:0000259" key="5">
    <source>
        <dbReference type="Pfam" id="PF00296"/>
    </source>
</evidence>
<dbReference type="SUPFAM" id="SSF51679">
    <property type="entry name" value="Bacterial luciferase-like"/>
    <property type="match status" value="1"/>
</dbReference>
<dbReference type="GO" id="GO:0008726">
    <property type="term" value="F:alkanesulfonate monooxygenase activity"/>
    <property type="evidence" value="ECO:0007669"/>
    <property type="project" value="TreeGrafter"/>
</dbReference>
<dbReference type="Proteomes" id="UP000199137">
    <property type="component" value="Unassembled WGS sequence"/>
</dbReference>
<dbReference type="InterPro" id="IPR050172">
    <property type="entry name" value="SsuD_RutA_monooxygenase"/>
</dbReference>
<evidence type="ECO:0000256" key="2">
    <source>
        <dbReference type="ARBA" id="ARBA00022643"/>
    </source>
</evidence>
<evidence type="ECO:0000256" key="4">
    <source>
        <dbReference type="ARBA" id="ARBA00023033"/>
    </source>
</evidence>
<dbReference type="InterPro" id="IPR036661">
    <property type="entry name" value="Luciferase-like_sf"/>
</dbReference>
<dbReference type="Pfam" id="PF00296">
    <property type="entry name" value="Bac_luciferase"/>
    <property type="match status" value="1"/>
</dbReference>
<dbReference type="OrthoDB" id="5241778at2"/>
<dbReference type="GO" id="GO:0046306">
    <property type="term" value="P:alkanesulfonate catabolic process"/>
    <property type="evidence" value="ECO:0007669"/>
    <property type="project" value="TreeGrafter"/>
</dbReference>
<organism evidence="6 7">
    <name type="scientific">Amycolatopsis rubida</name>
    <dbReference type="NCBI Taxonomy" id="112413"/>
    <lineage>
        <taxon>Bacteria</taxon>
        <taxon>Bacillati</taxon>
        <taxon>Actinomycetota</taxon>
        <taxon>Actinomycetes</taxon>
        <taxon>Pseudonocardiales</taxon>
        <taxon>Pseudonocardiaceae</taxon>
        <taxon>Amycolatopsis</taxon>
    </lineage>
</organism>
<evidence type="ECO:0000256" key="1">
    <source>
        <dbReference type="ARBA" id="ARBA00022630"/>
    </source>
</evidence>
<keyword evidence="3" id="KW-0560">Oxidoreductase</keyword>
<dbReference type="EMBL" id="FOWC01000009">
    <property type="protein sequence ID" value="SFQ15024.1"/>
    <property type="molecule type" value="Genomic_DNA"/>
</dbReference>
<evidence type="ECO:0000313" key="7">
    <source>
        <dbReference type="Proteomes" id="UP000199137"/>
    </source>
</evidence>
<dbReference type="Gene3D" id="3.20.20.30">
    <property type="entry name" value="Luciferase-like domain"/>
    <property type="match status" value="2"/>
</dbReference>
<sequence length="284" mass="30218">MCVSARPPTMVGMTTTKPFRFGIVAGYAPDLESWTAQARRIEELGLDTMFATDPVGGLDPLTLVPAAAAVTSKLTVGTFVLADPFRAARNLAWQADSLHQATGGRFLLGLGVGHPGAGKHAATLGRDFPSPGERVARLADTIEVLSQRPERPRLLLAGSGPKMLALAARTADVVTFSWGPRTTEEQADSIVDTFRSFAGSRDVELAVNLTAIGDRPSPQLARYIGVDVPQLVEEKAVTVVPENPDAAGEMLLRWRERWGISCVTVNSGYVEPFAAIARALSAQG</sequence>
<keyword evidence="2" id="KW-0288">FMN</keyword>
<dbReference type="PANTHER" id="PTHR42847">
    <property type="entry name" value="ALKANESULFONATE MONOOXYGENASE"/>
    <property type="match status" value="1"/>
</dbReference>
<dbReference type="PANTHER" id="PTHR42847:SF4">
    <property type="entry name" value="ALKANESULFONATE MONOOXYGENASE-RELATED"/>
    <property type="match status" value="1"/>
</dbReference>
<keyword evidence="1" id="KW-0285">Flavoprotein</keyword>
<accession>A0A1I5W5J4</accession>
<evidence type="ECO:0000313" key="6">
    <source>
        <dbReference type="EMBL" id="SFQ15024.1"/>
    </source>
</evidence>
<protein>
    <submittedName>
        <fullName evidence="6">Luciferase-like monooxygenase</fullName>
    </submittedName>
</protein>
<dbReference type="STRING" id="112413.SAMN05421854_10975"/>
<name>A0A1I5W5J4_9PSEU</name>
<proteinExistence type="predicted"/>
<gene>
    <name evidence="6" type="ORF">SAMN05421854_10975</name>
</gene>
<reference evidence="7" key="1">
    <citation type="submission" date="2016-10" db="EMBL/GenBank/DDBJ databases">
        <authorList>
            <person name="Varghese N."/>
            <person name="Submissions S."/>
        </authorList>
    </citation>
    <scope>NUCLEOTIDE SEQUENCE [LARGE SCALE GENOMIC DNA]</scope>
    <source>
        <strain evidence="7">DSM 44637</strain>
    </source>
</reference>
<dbReference type="InterPro" id="IPR011251">
    <property type="entry name" value="Luciferase-like_dom"/>
</dbReference>
<dbReference type="AlphaFoldDB" id="A0A1I5W5J4"/>